<sequence length="102" mass="11250">MRKKYDTIGKVYNSGNGLEYSNLLYDWYTTDDTMLDSLPAKNTTVDTNTLTKICAVVGALDGGSVVERLVAAELGTERTIKDTNSNMLVYALNGNQTGILWY</sequence>
<proteinExistence type="predicted"/>
<comment type="caution">
    <text evidence="1">The sequence shown here is derived from an EMBL/GenBank/DDBJ whole genome shotgun (WGS) entry which is preliminary data.</text>
</comment>
<reference evidence="1 2" key="1">
    <citation type="submission" date="2021-07" db="EMBL/GenBank/DDBJ databases">
        <title>Genome data of Colletotrichum spaethianum.</title>
        <authorList>
            <person name="Utami Y.D."/>
            <person name="Hiruma K."/>
        </authorList>
    </citation>
    <scope>NUCLEOTIDE SEQUENCE [LARGE SCALE GENOMIC DNA]</scope>
    <source>
        <strain evidence="1 2">MAFF 242679</strain>
    </source>
</reference>
<dbReference type="AlphaFoldDB" id="A0AA37LVW9"/>
<evidence type="ECO:0000313" key="2">
    <source>
        <dbReference type="Proteomes" id="UP001055172"/>
    </source>
</evidence>
<organism evidence="1 2">
    <name type="scientific">Colletotrichum liriopes</name>
    <dbReference type="NCBI Taxonomy" id="708192"/>
    <lineage>
        <taxon>Eukaryota</taxon>
        <taxon>Fungi</taxon>
        <taxon>Dikarya</taxon>
        <taxon>Ascomycota</taxon>
        <taxon>Pezizomycotina</taxon>
        <taxon>Sordariomycetes</taxon>
        <taxon>Hypocreomycetidae</taxon>
        <taxon>Glomerellales</taxon>
        <taxon>Glomerellaceae</taxon>
        <taxon>Colletotrichum</taxon>
        <taxon>Colletotrichum spaethianum species complex</taxon>
    </lineage>
</organism>
<gene>
    <name evidence="1" type="ORF">ColLi_09265</name>
</gene>
<protein>
    <submittedName>
        <fullName evidence="1">Uncharacterized protein</fullName>
    </submittedName>
</protein>
<accession>A0AA37LVW9</accession>
<dbReference type="Proteomes" id="UP001055172">
    <property type="component" value="Unassembled WGS sequence"/>
</dbReference>
<evidence type="ECO:0000313" key="1">
    <source>
        <dbReference type="EMBL" id="GJC86427.1"/>
    </source>
</evidence>
<dbReference type="EMBL" id="BPPX01000021">
    <property type="protein sequence ID" value="GJC86427.1"/>
    <property type="molecule type" value="Genomic_DNA"/>
</dbReference>
<keyword evidence="2" id="KW-1185">Reference proteome</keyword>
<name>A0AA37LVW9_9PEZI</name>